<dbReference type="EMBL" id="UINC01097410">
    <property type="protein sequence ID" value="SVC55088.1"/>
    <property type="molecule type" value="Genomic_DNA"/>
</dbReference>
<reference evidence="1" key="1">
    <citation type="submission" date="2018-05" db="EMBL/GenBank/DDBJ databases">
        <authorList>
            <person name="Lanie J.A."/>
            <person name="Ng W.-L."/>
            <person name="Kazmierczak K.M."/>
            <person name="Andrzejewski T.M."/>
            <person name="Davidsen T.M."/>
            <person name="Wayne K.J."/>
            <person name="Tettelin H."/>
            <person name="Glass J.I."/>
            <person name="Rusch D."/>
            <person name="Podicherti R."/>
            <person name="Tsui H.-C.T."/>
            <person name="Winkler M.E."/>
        </authorList>
    </citation>
    <scope>NUCLEOTIDE SEQUENCE</scope>
</reference>
<sequence>MIEKLKQEISKVCKIFFIFSLMPKVKYYCLFRSIKVITLFFLVVKNVGAGVEDICSRLDGCSIVKNVCVDCLTVKN</sequence>
<name>A0A382N3E4_9ZZZZ</name>
<evidence type="ECO:0000313" key="1">
    <source>
        <dbReference type="EMBL" id="SVC55088.1"/>
    </source>
</evidence>
<dbReference type="AlphaFoldDB" id="A0A382N3E4"/>
<organism evidence="1">
    <name type="scientific">marine metagenome</name>
    <dbReference type="NCBI Taxonomy" id="408172"/>
    <lineage>
        <taxon>unclassified sequences</taxon>
        <taxon>metagenomes</taxon>
        <taxon>ecological metagenomes</taxon>
    </lineage>
</organism>
<protein>
    <submittedName>
        <fullName evidence="1">Uncharacterized protein</fullName>
    </submittedName>
</protein>
<gene>
    <name evidence="1" type="ORF">METZ01_LOCUS307942</name>
</gene>
<proteinExistence type="predicted"/>
<accession>A0A382N3E4</accession>